<evidence type="ECO:0000313" key="3">
    <source>
        <dbReference type="Proteomes" id="UP000663866"/>
    </source>
</evidence>
<comment type="caution">
    <text evidence="2">The sequence shown here is derived from an EMBL/GenBank/DDBJ whole genome shotgun (WGS) entry which is preliminary data.</text>
</comment>
<name>A0A821FKU6_9BILA</name>
<gene>
    <name evidence="2" type="ORF">OVN521_LOCUS46853</name>
</gene>
<keyword evidence="3" id="KW-1185">Reference proteome</keyword>
<feature type="compositionally biased region" description="Basic and acidic residues" evidence="1">
    <location>
        <begin position="27"/>
        <end position="44"/>
    </location>
</feature>
<feature type="non-terminal residue" evidence="2">
    <location>
        <position position="1"/>
    </location>
</feature>
<evidence type="ECO:0000313" key="2">
    <source>
        <dbReference type="EMBL" id="CAF4652736.1"/>
    </source>
</evidence>
<organism evidence="2 3">
    <name type="scientific">Rotaria magnacalcarata</name>
    <dbReference type="NCBI Taxonomy" id="392030"/>
    <lineage>
        <taxon>Eukaryota</taxon>
        <taxon>Metazoa</taxon>
        <taxon>Spiralia</taxon>
        <taxon>Gnathifera</taxon>
        <taxon>Rotifera</taxon>
        <taxon>Eurotatoria</taxon>
        <taxon>Bdelloidea</taxon>
        <taxon>Philodinida</taxon>
        <taxon>Philodinidae</taxon>
        <taxon>Rotaria</taxon>
    </lineage>
</organism>
<dbReference type="Proteomes" id="UP000663866">
    <property type="component" value="Unassembled WGS sequence"/>
</dbReference>
<sequence length="73" mass="8063">MASSNLVVGDVIDSSNIVEENFDCAGKRDANNIDGEFKKRRNDDTQQNDSLSDSESETGKLVVDEKYMEDESG</sequence>
<accession>A0A821FKU6</accession>
<dbReference type="EMBL" id="CAJOBG010087319">
    <property type="protein sequence ID" value="CAF4652736.1"/>
    <property type="molecule type" value="Genomic_DNA"/>
</dbReference>
<reference evidence="2" key="1">
    <citation type="submission" date="2021-02" db="EMBL/GenBank/DDBJ databases">
        <authorList>
            <person name="Nowell W R."/>
        </authorList>
    </citation>
    <scope>NUCLEOTIDE SEQUENCE</scope>
</reference>
<protein>
    <submittedName>
        <fullName evidence="2">Uncharacterized protein</fullName>
    </submittedName>
</protein>
<evidence type="ECO:0000256" key="1">
    <source>
        <dbReference type="SAM" id="MobiDB-lite"/>
    </source>
</evidence>
<proteinExistence type="predicted"/>
<feature type="region of interest" description="Disordered" evidence="1">
    <location>
        <begin position="27"/>
        <end position="73"/>
    </location>
</feature>
<dbReference type="AlphaFoldDB" id="A0A821FKU6"/>